<protein>
    <submittedName>
        <fullName evidence="2">Uncharacterized protein</fullName>
    </submittedName>
</protein>
<organism evidence="2 3">
    <name type="scientific">Albugo candida</name>
    <dbReference type="NCBI Taxonomy" id="65357"/>
    <lineage>
        <taxon>Eukaryota</taxon>
        <taxon>Sar</taxon>
        <taxon>Stramenopiles</taxon>
        <taxon>Oomycota</taxon>
        <taxon>Peronosporomycetes</taxon>
        <taxon>Albuginales</taxon>
        <taxon>Albuginaceae</taxon>
        <taxon>Albugo</taxon>
    </lineage>
</organism>
<accession>A0A024G166</accession>
<evidence type="ECO:0000256" key="1">
    <source>
        <dbReference type="SAM" id="Coils"/>
    </source>
</evidence>
<proteinExistence type="predicted"/>
<sequence length="226" mass="25347">MSKKINTVHQRKKKSLASNGCKDLASKKEHVRELAKARRWKQIKKEYGDKMVVRAKHCTKITSQTCIESVHDWTKDLEKIISKQTPAYLAMKILEQNGYGAVNASKASEDIERSANNMISKVLTDKSDAVGYVEATAEKSVTMSESKLTKEQIDQIEEKRKEALARRKKLAEQSKSVPANISSETPKKTPIVNTISLEQDIQAATEIFQSDISDHSGDLICRNILS</sequence>
<evidence type="ECO:0000313" key="3">
    <source>
        <dbReference type="Proteomes" id="UP000053237"/>
    </source>
</evidence>
<comment type="caution">
    <text evidence="2">The sequence shown here is derived from an EMBL/GenBank/DDBJ whole genome shotgun (WGS) entry which is preliminary data.</text>
</comment>
<keyword evidence="1" id="KW-0175">Coiled coil</keyword>
<dbReference type="Proteomes" id="UP000053237">
    <property type="component" value="Unassembled WGS sequence"/>
</dbReference>
<keyword evidence="3" id="KW-1185">Reference proteome</keyword>
<name>A0A024G166_9STRA</name>
<gene>
    <name evidence="2" type="ORF">BN9_010850</name>
</gene>
<dbReference type="EMBL" id="CAIX01000007">
    <property type="protein sequence ID" value="CCI40301.1"/>
    <property type="molecule type" value="Genomic_DNA"/>
</dbReference>
<feature type="coiled-coil region" evidence="1">
    <location>
        <begin position="146"/>
        <end position="173"/>
    </location>
</feature>
<dbReference type="AlphaFoldDB" id="A0A024G166"/>
<evidence type="ECO:0000313" key="2">
    <source>
        <dbReference type="EMBL" id="CCI40301.1"/>
    </source>
</evidence>
<dbReference type="InParanoid" id="A0A024G166"/>
<reference evidence="2 3" key="1">
    <citation type="submission" date="2012-05" db="EMBL/GenBank/DDBJ databases">
        <title>Recombination and specialization in a pathogen metapopulation.</title>
        <authorList>
            <person name="Gardiner A."/>
            <person name="Kemen E."/>
            <person name="Schultz-Larsen T."/>
            <person name="MacLean D."/>
            <person name="Van Oosterhout C."/>
            <person name="Jones J.D.G."/>
        </authorList>
    </citation>
    <scope>NUCLEOTIDE SEQUENCE [LARGE SCALE GENOMIC DNA]</scope>
    <source>
        <strain evidence="2 3">Ac Nc2</strain>
    </source>
</reference>